<organism evidence="1 2">
    <name type="scientific">Sphingobium fontiphilum</name>
    <dbReference type="NCBI Taxonomy" id="944425"/>
    <lineage>
        <taxon>Bacteria</taxon>
        <taxon>Pseudomonadati</taxon>
        <taxon>Pseudomonadota</taxon>
        <taxon>Alphaproteobacteria</taxon>
        <taxon>Sphingomonadales</taxon>
        <taxon>Sphingomonadaceae</taxon>
        <taxon>Sphingobium</taxon>
    </lineage>
</organism>
<reference evidence="1 2" key="1">
    <citation type="submission" date="2020-08" db="EMBL/GenBank/DDBJ databases">
        <title>Genomic Encyclopedia of Type Strains, Phase IV (KMG-IV): sequencing the most valuable type-strain genomes for metagenomic binning, comparative biology and taxonomic classification.</title>
        <authorList>
            <person name="Goeker M."/>
        </authorList>
    </citation>
    <scope>NUCLEOTIDE SEQUENCE [LARGE SCALE GENOMIC DNA]</scope>
    <source>
        <strain evidence="1 2">DSM 29348</strain>
    </source>
</reference>
<keyword evidence="2" id="KW-1185">Reference proteome</keyword>
<sequence>MQHNFDRVYFEQGLSRNLYLAQQATDPGVAACHHSLAQLYAIILEAVAPVPAATD</sequence>
<dbReference type="EMBL" id="JACIEB010000006">
    <property type="protein sequence ID" value="MBB3983073.1"/>
    <property type="molecule type" value="Genomic_DNA"/>
</dbReference>
<dbReference type="Proteomes" id="UP000552757">
    <property type="component" value="Unassembled WGS sequence"/>
</dbReference>
<proteinExistence type="predicted"/>
<evidence type="ECO:0000313" key="1">
    <source>
        <dbReference type="EMBL" id="MBB3983073.1"/>
    </source>
</evidence>
<name>A0A7W6GQ36_9SPHN</name>
<gene>
    <name evidence="1" type="ORF">GGR44_002753</name>
</gene>
<evidence type="ECO:0000313" key="2">
    <source>
        <dbReference type="Proteomes" id="UP000552757"/>
    </source>
</evidence>
<dbReference type="AlphaFoldDB" id="A0A7W6GQ36"/>
<protein>
    <submittedName>
        <fullName evidence="1">Uncharacterized protein</fullName>
    </submittedName>
</protein>
<comment type="caution">
    <text evidence="1">The sequence shown here is derived from an EMBL/GenBank/DDBJ whole genome shotgun (WGS) entry which is preliminary data.</text>
</comment>
<accession>A0A7W6GQ36</accession>
<dbReference type="RefSeq" id="WP_183956067.1">
    <property type="nucleotide sequence ID" value="NZ_JACIEB010000006.1"/>
</dbReference>